<evidence type="ECO:0000259" key="2">
    <source>
        <dbReference type="SMART" id="SM00382"/>
    </source>
</evidence>
<dbReference type="Gene3D" id="3.40.50.300">
    <property type="entry name" value="P-loop containing nucleotide triphosphate hydrolases"/>
    <property type="match status" value="1"/>
</dbReference>
<evidence type="ECO:0000313" key="4">
    <source>
        <dbReference type="Proteomes" id="UP000028045"/>
    </source>
</evidence>
<dbReference type="OrthoDB" id="9996895at2759"/>
<dbReference type="PANTHER" id="PTHR23389:SF21">
    <property type="entry name" value="ATPASE FAMILY AAA DOMAIN-CONTAINING PROTEIN 5"/>
    <property type="match status" value="1"/>
</dbReference>
<sequence length="1162" mass="128419">MAQSHARDSSAQKFHPFFVKGRPDPSAPVRPADSDTRRPSDNDEASGCSEASDDSGQRKRRKTDMDPTRDQPEAKKQRRKRRNGRTSMGGLITTNMKTTTQPPTSTCDDLTVTSIDGSAAHSVKDVPVQQAGQTERRVALPTTPNQTKKVRKFDPRTGTFGSPPKPKTTSQPSRLVVLKFGRDDEHRKDIGLKIAQILDGTLRLFGSPTGPSSEAKPPKQIVQDKMTSKATHPFFAGKSKTAPNLDDCEITQAPKTKQKNSIFMSTPVSPQKARQAQQWAKAPQFGIKSFGMRISGAMHPLWPAHGMSHVKDVHSCQLLAVSSTTNSQPLKKSKGQAVVVPEQESILNQYLTRLELDGCRKTLPRDENSFEPAPPELRLPQRHFESGRNLQRRIRPQLRTLQGRRSHNNDTSGHDELSETSSKKIHDAISTLYDDLETRLSAYDRSSCENQAWTQKYAPTTASQVLQAGKEGGMLKQWLQALKVDSVHAGTSATSGKGKGAADIPVKKRGRKKKKLEDFIVESDEEEAEMEVVSDEEDQWAPAGPGTSSKSVVRNGDLTPHPSKEPRRPTNMILISGPHGSGKTAAVYAVAQELGIEIFEINSSSRRSGKDILEKVGDMTRNHLVQQHQAGKPHKAIDSDDHNIKDFKSEKQGTMASFFKPKESADKKKLPGREPQEVGVGETKSASSKSQKQSLILLEEVDILYEEDKQFWATLMSMVVQSRRPFIMTCNDETLVPIQSLVLHGIFRFASPPTELAVDLCLLIAANEGHALRRPAVTALYESRGHDLRATITELNYWCQIGVGDRRGGFDWFYLRWPKGSDLDDNGDVVRVVSENTYLKGMGWFGRDPVISANEEEGMQEEAMQQLWNTWTLDVGEWQETLGLQDWAQDLPKPLSPPNSKAAVAAYDNFCQAMSDADLCSAGIFEAGLRTNIDPSLPSMSEKTKNDFILGRTLLEAEPLTQYASPQKVIASSIKSLAKSGLRSACASLSSSSGSVLRTVDETMAIDLLESSLQKTWQHLTRYDIALAFDPIAVSARAVPASYLDPSVFDQTMRLIVTDVAPWVRGIVAYDHHLMSERLKLSNLLSEGGKRKRMRTTRSAYSALEGGQRSMTRRERYFGDSLNTGFVMRTGGNYWQDAIPRSIDQDAEGSAASSPKSVASEV</sequence>
<feature type="region of interest" description="Disordered" evidence="1">
    <location>
        <begin position="650"/>
        <end position="686"/>
    </location>
</feature>
<keyword evidence="4" id="KW-1185">Reference proteome</keyword>
<dbReference type="GO" id="GO:0005524">
    <property type="term" value="F:ATP binding"/>
    <property type="evidence" value="ECO:0007669"/>
    <property type="project" value="InterPro"/>
</dbReference>
<dbReference type="SMART" id="SM00382">
    <property type="entry name" value="AAA"/>
    <property type="match status" value="1"/>
</dbReference>
<feature type="compositionally biased region" description="Basic and acidic residues" evidence="1">
    <location>
        <begin position="412"/>
        <end position="422"/>
    </location>
</feature>
<protein>
    <recommendedName>
        <fullName evidence="2">AAA+ ATPase domain-containing protein</fullName>
    </recommendedName>
</protein>
<dbReference type="Pfam" id="PF00004">
    <property type="entry name" value="AAA"/>
    <property type="match status" value="1"/>
</dbReference>
<dbReference type="InterPro" id="IPR003593">
    <property type="entry name" value="AAA+_ATPase"/>
</dbReference>
<organism evidence="3 4">
    <name type="scientific">Stachybotrys chartarum (strain CBS 109288 / IBT 7711)</name>
    <name type="common">Toxic black mold</name>
    <name type="synonym">Stilbospora chartarum</name>
    <dbReference type="NCBI Taxonomy" id="1280523"/>
    <lineage>
        <taxon>Eukaryota</taxon>
        <taxon>Fungi</taxon>
        <taxon>Dikarya</taxon>
        <taxon>Ascomycota</taxon>
        <taxon>Pezizomycotina</taxon>
        <taxon>Sordariomycetes</taxon>
        <taxon>Hypocreomycetidae</taxon>
        <taxon>Hypocreales</taxon>
        <taxon>Stachybotryaceae</taxon>
        <taxon>Stachybotrys</taxon>
    </lineage>
</organism>
<feature type="compositionally biased region" description="Acidic residues" evidence="1">
    <location>
        <begin position="524"/>
        <end position="539"/>
    </location>
</feature>
<feature type="compositionally biased region" description="Basic and acidic residues" evidence="1">
    <location>
        <begin position="32"/>
        <end position="41"/>
    </location>
</feature>
<feature type="compositionally biased region" description="Basic and acidic residues" evidence="1">
    <location>
        <begin position="1"/>
        <end position="10"/>
    </location>
</feature>
<feature type="region of interest" description="Disordered" evidence="1">
    <location>
        <begin position="143"/>
        <end position="171"/>
    </location>
</feature>
<dbReference type="InterPro" id="IPR027417">
    <property type="entry name" value="P-loop_NTPase"/>
</dbReference>
<dbReference type="Proteomes" id="UP000028045">
    <property type="component" value="Unassembled WGS sequence"/>
</dbReference>
<feature type="region of interest" description="Disordered" evidence="1">
    <location>
        <begin position="388"/>
        <end position="422"/>
    </location>
</feature>
<gene>
    <name evidence="3" type="ORF">S7711_08972</name>
</gene>
<feature type="compositionally biased region" description="Basic residues" evidence="1">
    <location>
        <begin position="390"/>
        <end position="406"/>
    </location>
</feature>
<feature type="compositionally biased region" description="Low complexity" evidence="1">
    <location>
        <begin position="93"/>
        <end position="106"/>
    </location>
</feature>
<feature type="region of interest" description="Disordered" evidence="1">
    <location>
        <begin position="524"/>
        <end position="570"/>
    </location>
</feature>
<dbReference type="PANTHER" id="PTHR23389">
    <property type="entry name" value="CHROMOSOME TRANSMISSION FIDELITY FACTOR 18"/>
    <property type="match status" value="1"/>
</dbReference>
<reference evidence="3 4" key="1">
    <citation type="journal article" date="2014" name="BMC Genomics">
        <title>Comparative genome sequencing reveals chemotype-specific gene clusters in the toxigenic black mold Stachybotrys.</title>
        <authorList>
            <person name="Semeiks J."/>
            <person name="Borek D."/>
            <person name="Otwinowski Z."/>
            <person name="Grishin N.V."/>
        </authorList>
    </citation>
    <scope>NUCLEOTIDE SEQUENCE [LARGE SCALE GENOMIC DNA]</scope>
    <source>
        <strain evidence="4">CBS 109288 / IBT 7711</strain>
    </source>
</reference>
<dbReference type="GO" id="GO:0016887">
    <property type="term" value="F:ATP hydrolysis activity"/>
    <property type="evidence" value="ECO:0007669"/>
    <property type="project" value="InterPro"/>
</dbReference>
<dbReference type="InterPro" id="IPR003959">
    <property type="entry name" value="ATPase_AAA_core"/>
</dbReference>
<evidence type="ECO:0000256" key="1">
    <source>
        <dbReference type="SAM" id="MobiDB-lite"/>
    </source>
</evidence>
<feature type="domain" description="AAA+ ATPase" evidence="2">
    <location>
        <begin position="569"/>
        <end position="762"/>
    </location>
</feature>
<feature type="region of interest" description="Disordered" evidence="1">
    <location>
        <begin position="1"/>
        <end position="107"/>
    </location>
</feature>
<evidence type="ECO:0000313" key="3">
    <source>
        <dbReference type="EMBL" id="KEY67576.1"/>
    </source>
</evidence>
<name>A0A084AQJ7_STACB</name>
<feature type="compositionally biased region" description="Basic and acidic residues" evidence="1">
    <location>
        <begin position="660"/>
        <end position="676"/>
    </location>
</feature>
<dbReference type="AlphaFoldDB" id="A0A084AQJ7"/>
<feature type="compositionally biased region" description="Basic and acidic residues" evidence="1">
    <location>
        <begin position="63"/>
        <end position="75"/>
    </location>
</feature>
<dbReference type="SUPFAM" id="SSF52540">
    <property type="entry name" value="P-loop containing nucleoside triphosphate hydrolases"/>
    <property type="match status" value="1"/>
</dbReference>
<dbReference type="EMBL" id="KL648610">
    <property type="protein sequence ID" value="KEY67576.1"/>
    <property type="molecule type" value="Genomic_DNA"/>
</dbReference>
<proteinExistence type="predicted"/>
<dbReference type="HOGENOM" id="CLU_003721_0_0_1"/>
<dbReference type="GO" id="GO:0005634">
    <property type="term" value="C:nucleus"/>
    <property type="evidence" value="ECO:0007669"/>
    <property type="project" value="TreeGrafter"/>
</dbReference>
<accession>A0A084AQJ7</accession>
<dbReference type="GO" id="GO:0003677">
    <property type="term" value="F:DNA binding"/>
    <property type="evidence" value="ECO:0007669"/>
    <property type="project" value="TreeGrafter"/>
</dbReference>